<dbReference type="SUPFAM" id="SSF46785">
    <property type="entry name" value="Winged helix' DNA-binding domain"/>
    <property type="match status" value="1"/>
</dbReference>
<dbReference type="PANTHER" id="PTHR43132">
    <property type="entry name" value="ARSENICAL RESISTANCE OPERON REPRESSOR ARSR-RELATED"/>
    <property type="match status" value="1"/>
</dbReference>
<dbReference type="Proteomes" id="UP001303236">
    <property type="component" value="Chromosome"/>
</dbReference>
<dbReference type="InterPro" id="IPR036388">
    <property type="entry name" value="WH-like_DNA-bd_sf"/>
</dbReference>
<evidence type="ECO:0000313" key="5">
    <source>
        <dbReference type="EMBL" id="WNF31100.1"/>
    </source>
</evidence>
<keyword evidence="1" id="KW-0805">Transcription regulation</keyword>
<keyword evidence="2" id="KW-0238">DNA-binding</keyword>
<dbReference type="EMBL" id="CP134500">
    <property type="protein sequence ID" value="WNF31100.1"/>
    <property type="molecule type" value="Genomic_DNA"/>
</dbReference>
<feature type="domain" description="HTH arsR-type" evidence="4">
    <location>
        <begin position="253"/>
        <end position="328"/>
    </location>
</feature>
<reference evidence="5 6" key="1">
    <citation type="submission" date="2023-09" db="EMBL/GenBank/DDBJ databases">
        <title>Genome completion map analysis of the actinomycetes C11-1.</title>
        <authorList>
            <person name="Qin P."/>
            <person name="Guan P."/>
        </authorList>
    </citation>
    <scope>NUCLEOTIDE SEQUENCE [LARGE SCALE GENOMIC DNA]</scope>
    <source>
        <strain evidence="5 6">C11-1</strain>
    </source>
</reference>
<proteinExistence type="predicted"/>
<name>A0ABY9W4K9_9ACTN</name>
<evidence type="ECO:0000256" key="1">
    <source>
        <dbReference type="ARBA" id="ARBA00023015"/>
    </source>
</evidence>
<keyword evidence="3" id="KW-0804">Transcription</keyword>
<dbReference type="Gene3D" id="1.10.10.10">
    <property type="entry name" value="Winged helix-like DNA-binding domain superfamily/Winged helix DNA-binding domain"/>
    <property type="match status" value="1"/>
</dbReference>
<dbReference type="InterPro" id="IPR001845">
    <property type="entry name" value="HTH_ArsR_DNA-bd_dom"/>
</dbReference>
<evidence type="ECO:0000256" key="2">
    <source>
        <dbReference type="ARBA" id="ARBA00023125"/>
    </source>
</evidence>
<evidence type="ECO:0000259" key="4">
    <source>
        <dbReference type="SMART" id="SM00418"/>
    </source>
</evidence>
<dbReference type="InterPro" id="IPR051011">
    <property type="entry name" value="Metal_resp_trans_reg"/>
</dbReference>
<dbReference type="PANTHER" id="PTHR43132:SF8">
    <property type="entry name" value="HTH-TYPE TRANSCRIPTIONAL REGULATOR KMTR"/>
    <property type="match status" value="1"/>
</dbReference>
<sequence length="333" mass="35801">MLRVHFSDADLGRTQVAAAPDPLWEIATSLHRFQVRDGRWAYAQWHRSVRAHLGEKGLERAFRTVLLPLFPRAAYFPDFLTPVQAGQGLDAGLDAILATPPRRILEEVAILDRVVGAPSWAPRLAETQTRLELVRVLRAYHEVAIAPYSEHIQAHIDAERSARCRGLLDGGVEGMLAGLSSTMRWQRPVLHVEYPPEDRDLWLGGRGIKLVPSYFSWRAPTSLADPGLPPVLCYPVLREPPAPPPDTEGPAAAPLTALLGRARAAALCAVAAGATTGEIARAAGVSASSASRHATALRDAGLITSSRHAATVLHTLTPVGASVLRAGTRTAEA</sequence>
<accession>A0ABY9W4K9</accession>
<gene>
    <name evidence="5" type="ORF">RI138_32120</name>
</gene>
<dbReference type="InterPro" id="IPR036390">
    <property type="entry name" value="WH_DNA-bd_sf"/>
</dbReference>
<dbReference type="SMART" id="SM00418">
    <property type="entry name" value="HTH_ARSR"/>
    <property type="match status" value="1"/>
</dbReference>
<evidence type="ECO:0000256" key="3">
    <source>
        <dbReference type="ARBA" id="ARBA00023163"/>
    </source>
</evidence>
<keyword evidence="6" id="KW-1185">Reference proteome</keyword>
<protein>
    <submittedName>
        <fullName evidence="5">Helix-turn-helix domain-containing protein</fullName>
    </submittedName>
</protein>
<organism evidence="5 6">
    <name type="scientific">Streptomyces durocortorensis</name>
    <dbReference type="NCBI Taxonomy" id="2811104"/>
    <lineage>
        <taxon>Bacteria</taxon>
        <taxon>Bacillati</taxon>
        <taxon>Actinomycetota</taxon>
        <taxon>Actinomycetes</taxon>
        <taxon>Kitasatosporales</taxon>
        <taxon>Streptomycetaceae</taxon>
        <taxon>Streptomyces</taxon>
    </lineage>
</organism>
<evidence type="ECO:0000313" key="6">
    <source>
        <dbReference type="Proteomes" id="UP001303236"/>
    </source>
</evidence>